<protein>
    <submittedName>
        <fullName evidence="1">Uncharacterized protein</fullName>
    </submittedName>
</protein>
<reference evidence="1" key="1">
    <citation type="journal article" date="2020" name="Stud. Mycol.">
        <title>101 Dothideomycetes genomes: a test case for predicting lifestyles and emergence of pathogens.</title>
        <authorList>
            <person name="Haridas S."/>
            <person name="Albert R."/>
            <person name="Binder M."/>
            <person name="Bloem J."/>
            <person name="Labutti K."/>
            <person name="Salamov A."/>
            <person name="Andreopoulos B."/>
            <person name="Baker S."/>
            <person name="Barry K."/>
            <person name="Bills G."/>
            <person name="Bluhm B."/>
            <person name="Cannon C."/>
            <person name="Castanera R."/>
            <person name="Culley D."/>
            <person name="Daum C."/>
            <person name="Ezra D."/>
            <person name="Gonzalez J."/>
            <person name="Henrissat B."/>
            <person name="Kuo A."/>
            <person name="Liang C."/>
            <person name="Lipzen A."/>
            <person name="Lutzoni F."/>
            <person name="Magnuson J."/>
            <person name="Mondo S."/>
            <person name="Nolan M."/>
            <person name="Ohm R."/>
            <person name="Pangilinan J."/>
            <person name="Park H.-J."/>
            <person name="Ramirez L."/>
            <person name="Alfaro M."/>
            <person name="Sun H."/>
            <person name="Tritt A."/>
            <person name="Yoshinaga Y."/>
            <person name="Zwiers L.-H."/>
            <person name="Turgeon B."/>
            <person name="Goodwin S."/>
            <person name="Spatafora J."/>
            <person name="Crous P."/>
            <person name="Grigoriev I."/>
        </authorList>
    </citation>
    <scope>NUCLEOTIDE SEQUENCE</scope>
    <source>
        <strain evidence="1">ATCC 200398</strain>
    </source>
</reference>
<dbReference type="Proteomes" id="UP000799755">
    <property type="component" value="Unassembled WGS sequence"/>
</dbReference>
<gene>
    <name evidence="1" type="ORF">BDR25DRAFT_359489</name>
</gene>
<accession>A0ACB6QI01</accession>
<organism evidence="1 2">
    <name type="scientific">Lindgomyces ingoldianus</name>
    <dbReference type="NCBI Taxonomy" id="673940"/>
    <lineage>
        <taxon>Eukaryota</taxon>
        <taxon>Fungi</taxon>
        <taxon>Dikarya</taxon>
        <taxon>Ascomycota</taxon>
        <taxon>Pezizomycotina</taxon>
        <taxon>Dothideomycetes</taxon>
        <taxon>Pleosporomycetidae</taxon>
        <taxon>Pleosporales</taxon>
        <taxon>Lindgomycetaceae</taxon>
        <taxon>Lindgomyces</taxon>
    </lineage>
</organism>
<evidence type="ECO:0000313" key="1">
    <source>
        <dbReference type="EMBL" id="KAF2466593.1"/>
    </source>
</evidence>
<proteinExistence type="predicted"/>
<evidence type="ECO:0000313" key="2">
    <source>
        <dbReference type="Proteomes" id="UP000799755"/>
    </source>
</evidence>
<keyword evidence="2" id="KW-1185">Reference proteome</keyword>
<dbReference type="EMBL" id="MU003524">
    <property type="protein sequence ID" value="KAF2466593.1"/>
    <property type="molecule type" value="Genomic_DNA"/>
</dbReference>
<sequence>MGHIAQLCEYGGPSAGLRRAGPIAIFDESPLPPSTHFTHRLEILMELTTQGRKKRHLLKHKTPSTYRIIYLLSAFLQNRMSLRRPIFILFTMFLLYFLTYLCLDAARALPNLRQRNSTLPETHPFFKTPNSEGASTQTIIFGVLSHSNTNERDIHFGPLLLLLKVLRFIGFNIYTLDVAFPSLCLSSVLKMSTLSLLQEKEALLLLLLLHRIQGRLSSSPMGSVLCGALRKGLVRTCTYLFSNVRGWALTFACKMYGATSSNIQFLASHLLPSGKKFKETNSSTVIVPCNVCSLNKDQRILVPIVLSKKCSHVHCGRDSGETPCVARQMRSTLTFSSWKAYIHNKYCYNSMKEAIISLVRVVAGKFMQGRHLMRDDSARRTSSSAGARNISKSGSELGAVLIISRRLFSQRMRLSVKTAQHSHRTISRYGPTQMTSIASGETQLYTTASPSSAESAFVPSSNTTSGRVPTTTWEAVVEDSCPAMLDGSIDLIMTGSWRLW</sequence>
<comment type="caution">
    <text evidence="1">The sequence shown here is derived from an EMBL/GenBank/DDBJ whole genome shotgun (WGS) entry which is preliminary data.</text>
</comment>
<name>A0ACB6QI01_9PLEO</name>